<proteinExistence type="predicted"/>
<reference evidence="1" key="1">
    <citation type="submission" date="2022-07" db="EMBL/GenBank/DDBJ databases">
        <title>Genome Sequence of Agrocybe chaxingu.</title>
        <authorList>
            <person name="Buettner E."/>
        </authorList>
    </citation>
    <scope>NUCLEOTIDE SEQUENCE</scope>
    <source>
        <strain evidence="1">MP-N11</strain>
    </source>
</reference>
<accession>A0A9W8JRK3</accession>
<evidence type="ECO:0000313" key="1">
    <source>
        <dbReference type="EMBL" id="KAJ3485658.1"/>
    </source>
</evidence>
<evidence type="ECO:0000313" key="2">
    <source>
        <dbReference type="Proteomes" id="UP001148786"/>
    </source>
</evidence>
<dbReference type="InterPro" id="IPR036188">
    <property type="entry name" value="FAD/NAD-bd_sf"/>
</dbReference>
<comment type="caution">
    <text evidence="1">The sequence shown here is derived from an EMBL/GenBank/DDBJ whole genome shotgun (WGS) entry which is preliminary data.</text>
</comment>
<sequence>MLTIAQSGAGMAGAQAIHANFYVQIELQFKGEKTTTCDLLVGANGINSAVRKTLLTEGLEGLEEDEKRKIYKAPWTGEAVYRSLIDSEVIRKIAPDHPGLTGRVMVVSGQVAPLAMGSAPKFNNRHFYNMPCTGIKKDLYAPFIRMVNQASVLPGFKLVNVGDHPDGMSTKGKKKNPDIVLYEKDVNTHANKLQYEWLKCFLEFKTLENLQDPFQDPLSKTKHYSLESTTIGGTLCRGQIAGYAAQWCARQHWTHGFAVWIGGYWLTRAQRGYDTTVRLATPTEEALAKEKERPVIVMQVPDGDGFREVIAWAAGPESLTGRATRGYPWDKERKRVVFLKDAWRSGEDDVEKETIMLAKLNASKVQFVPKLICGDDLPGQVTETWTLAAEEWNLGARAEDFAPRVHIRFTEDFIGVDICDFTSSKQSFKSFSTPSLVRYRL</sequence>
<dbReference type="EMBL" id="JANKHO010003162">
    <property type="protein sequence ID" value="KAJ3485658.1"/>
    <property type="molecule type" value="Genomic_DNA"/>
</dbReference>
<keyword evidence="2" id="KW-1185">Reference proteome</keyword>
<gene>
    <name evidence="1" type="ORF">NLJ89_g11884</name>
</gene>
<organism evidence="1 2">
    <name type="scientific">Agrocybe chaxingu</name>
    <dbReference type="NCBI Taxonomy" id="84603"/>
    <lineage>
        <taxon>Eukaryota</taxon>
        <taxon>Fungi</taxon>
        <taxon>Dikarya</taxon>
        <taxon>Basidiomycota</taxon>
        <taxon>Agaricomycotina</taxon>
        <taxon>Agaricomycetes</taxon>
        <taxon>Agaricomycetidae</taxon>
        <taxon>Agaricales</taxon>
        <taxon>Agaricineae</taxon>
        <taxon>Strophariaceae</taxon>
        <taxon>Agrocybe</taxon>
    </lineage>
</organism>
<dbReference type="Gene3D" id="3.50.50.60">
    <property type="entry name" value="FAD/NAD(P)-binding domain"/>
    <property type="match status" value="1"/>
</dbReference>
<dbReference type="OrthoDB" id="5592585at2759"/>
<dbReference type="AlphaFoldDB" id="A0A9W8JRK3"/>
<protein>
    <submittedName>
        <fullName evidence="1">Uncharacterized protein</fullName>
    </submittedName>
</protein>
<dbReference type="Proteomes" id="UP001148786">
    <property type="component" value="Unassembled WGS sequence"/>
</dbReference>
<name>A0A9W8JRK3_9AGAR</name>